<reference evidence="2" key="1">
    <citation type="journal article" date="2015" name="Genome">
        <title>Whole Genome Sequence of the Non-Microcystin-Producing Microcystis aeruginosa Strain NIES-44.</title>
        <authorList>
            <person name="Okano K."/>
            <person name="Miyata N."/>
            <person name="Ozaki Y."/>
        </authorList>
    </citation>
    <scope>NUCLEOTIDE SEQUENCE [LARGE SCALE GENOMIC DNA]</scope>
    <source>
        <strain evidence="2">NIES-44</strain>
    </source>
</reference>
<organism evidence="1 2">
    <name type="scientific">Microcystis aeruginosa NIES-44</name>
    <dbReference type="NCBI Taxonomy" id="449439"/>
    <lineage>
        <taxon>Bacteria</taxon>
        <taxon>Bacillati</taxon>
        <taxon>Cyanobacteriota</taxon>
        <taxon>Cyanophyceae</taxon>
        <taxon>Oscillatoriophycideae</taxon>
        <taxon>Chroococcales</taxon>
        <taxon>Microcystaceae</taxon>
        <taxon>Microcystis</taxon>
    </lineage>
</organism>
<evidence type="ECO:0000313" key="2">
    <source>
        <dbReference type="Proteomes" id="UP000030321"/>
    </source>
</evidence>
<sequence length="46" mass="5243">MTLLFHQGASTDSSVAESFFKVGYLGYSLEYFGDNYYLSSWAIFKT</sequence>
<comment type="caution">
    <text evidence="1">The sequence shown here is derived from an EMBL/GenBank/DDBJ whole genome shotgun (WGS) entry which is preliminary data.</text>
</comment>
<accession>A0A0A1VSH2</accession>
<proteinExistence type="predicted"/>
<dbReference type="Proteomes" id="UP000030321">
    <property type="component" value="Unassembled WGS sequence"/>
</dbReference>
<dbReference type="AlphaFoldDB" id="A0A0A1VSH2"/>
<gene>
    <name evidence="1" type="ORF">N44_01097</name>
</gene>
<protein>
    <submittedName>
        <fullName evidence="1">Uncharacterized protein</fullName>
    </submittedName>
</protein>
<name>A0A0A1VSH2_MICAE</name>
<dbReference type="EMBL" id="BBPA01000021">
    <property type="protein sequence ID" value="GAL92539.1"/>
    <property type="molecule type" value="Genomic_DNA"/>
</dbReference>
<evidence type="ECO:0000313" key="1">
    <source>
        <dbReference type="EMBL" id="GAL92539.1"/>
    </source>
</evidence>